<evidence type="ECO:0000313" key="2">
    <source>
        <dbReference type="Proteomes" id="UP001193389"/>
    </source>
</evidence>
<evidence type="ECO:0000313" key="1">
    <source>
        <dbReference type="EMBL" id="BBE16391.1"/>
    </source>
</evidence>
<dbReference type="Proteomes" id="UP001193389">
    <property type="component" value="Chromosome"/>
</dbReference>
<gene>
    <name evidence="1" type="ORF">AQPE_0529</name>
</gene>
<dbReference type="KEGG" id="anf:AQPE_0529"/>
<proteinExistence type="predicted"/>
<reference evidence="1" key="1">
    <citation type="journal article" date="2020" name="Int. J. Syst. Evol. Microbiol.">
        <title>Aquipluma nitroreducens gen. nov. sp. nov., a novel facultatively anaerobic bacterium isolated from a freshwater lake.</title>
        <authorList>
            <person name="Watanabe M."/>
            <person name="Kojima H."/>
            <person name="Fukui M."/>
        </authorList>
    </citation>
    <scope>NUCLEOTIDE SEQUENCE</scope>
    <source>
        <strain evidence="1">MeG22</strain>
    </source>
</reference>
<protein>
    <submittedName>
        <fullName evidence="1">Uncharacterized protein</fullName>
    </submittedName>
</protein>
<name>A0A5K7S495_9BACT</name>
<accession>A0A5K7S495</accession>
<keyword evidence="2" id="KW-1185">Reference proteome</keyword>
<organism evidence="1 2">
    <name type="scientific">Aquipluma nitroreducens</name>
    <dbReference type="NCBI Taxonomy" id="2010828"/>
    <lineage>
        <taxon>Bacteria</taxon>
        <taxon>Pseudomonadati</taxon>
        <taxon>Bacteroidota</taxon>
        <taxon>Bacteroidia</taxon>
        <taxon>Marinilabiliales</taxon>
        <taxon>Prolixibacteraceae</taxon>
        <taxon>Aquipluma</taxon>
    </lineage>
</organism>
<dbReference type="AlphaFoldDB" id="A0A5K7S495"/>
<dbReference type="EMBL" id="AP018694">
    <property type="protein sequence ID" value="BBE16391.1"/>
    <property type="molecule type" value="Genomic_DNA"/>
</dbReference>
<sequence>MPYYEINLGNIPLINNTINNNTSQKLIVNNSSPETLNSHWKYLKSV</sequence>